<dbReference type="InterPro" id="IPR013937">
    <property type="entry name" value="Sorting_nexin_C"/>
</dbReference>
<evidence type="ECO:0000313" key="8">
    <source>
        <dbReference type="Proteomes" id="UP000593567"/>
    </source>
</evidence>
<keyword evidence="3" id="KW-0472">Membrane</keyword>
<proteinExistence type="inferred from homology"/>
<dbReference type="Pfam" id="PF00787">
    <property type="entry name" value="PX"/>
    <property type="match status" value="1"/>
</dbReference>
<dbReference type="Gene3D" id="1.10.167.10">
    <property type="entry name" value="Regulator of G-protein Signalling 4, domain 2"/>
    <property type="match status" value="1"/>
</dbReference>
<feature type="transmembrane region" description="Helical" evidence="3">
    <location>
        <begin position="20"/>
        <end position="37"/>
    </location>
</feature>
<organism evidence="7 8">
    <name type="scientific">Bugula neritina</name>
    <name type="common">Brown bryozoan</name>
    <name type="synonym">Sertularia neritina</name>
    <dbReference type="NCBI Taxonomy" id="10212"/>
    <lineage>
        <taxon>Eukaryota</taxon>
        <taxon>Metazoa</taxon>
        <taxon>Spiralia</taxon>
        <taxon>Lophotrochozoa</taxon>
        <taxon>Bryozoa</taxon>
        <taxon>Gymnolaemata</taxon>
        <taxon>Cheilostomatida</taxon>
        <taxon>Flustrina</taxon>
        <taxon>Buguloidea</taxon>
        <taxon>Bugulidae</taxon>
        <taxon>Bugula</taxon>
    </lineage>
</organism>
<name>A0A7J7J2T7_BUGNE</name>
<dbReference type="InterPro" id="IPR003114">
    <property type="entry name" value="Phox_assoc"/>
</dbReference>
<dbReference type="InterPro" id="IPR044926">
    <property type="entry name" value="RGS_subdomain_2"/>
</dbReference>
<dbReference type="OrthoDB" id="120967at2759"/>
<dbReference type="PROSITE" id="PS50132">
    <property type="entry name" value="RGS"/>
    <property type="match status" value="1"/>
</dbReference>
<feature type="compositionally biased region" description="Polar residues" evidence="2">
    <location>
        <begin position="522"/>
        <end position="531"/>
    </location>
</feature>
<dbReference type="Pfam" id="PF08628">
    <property type="entry name" value="Nexin_C"/>
    <property type="match status" value="1"/>
</dbReference>
<dbReference type="InterPro" id="IPR001683">
    <property type="entry name" value="PX_dom"/>
</dbReference>
<dbReference type="Pfam" id="PF00615">
    <property type="entry name" value="RGS"/>
    <property type="match status" value="1"/>
</dbReference>
<dbReference type="SMART" id="SM00315">
    <property type="entry name" value="RGS"/>
    <property type="match status" value="1"/>
</dbReference>
<evidence type="ECO:0000259" key="4">
    <source>
        <dbReference type="PROSITE" id="PS50132"/>
    </source>
</evidence>
<evidence type="ECO:0000256" key="3">
    <source>
        <dbReference type="SAM" id="Phobius"/>
    </source>
</evidence>
<dbReference type="Pfam" id="PF02194">
    <property type="entry name" value="PXA"/>
    <property type="match status" value="1"/>
</dbReference>
<comment type="caution">
    <text evidence="7">The sequence shown here is derived from an EMBL/GenBank/DDBJ whole genome shotgun (WGS) entry which is preliminary data.</text>
</comment>
<dbReference type="PROSITE" id="PS50195">
    <property type="entry name" value="PX"/>
    <property type="match status" value="1"/>
</dbReference>
<evidence type="ECO:0000313" key="7">
    <source>
        <dbReference type="EMBL" id="KAF6020510.1"/>
    </source>
</evidence>
<accession>A0A7J7J2T7</accession>
<dbReference type="SUPFAM" id="SSF64268">
    <property type="entry name" value="PX domain"/>
    <property type="match status" value="1"/>
</dbReference>
<dbReference type="PANTHER" id="PTHR22775">
    <property type="entry name" value="SORTING NEXIN"/>
    <property type="match status" value="1"/>
</dbReference>
<sequence>MNSVNFFRSVSHGLEKMNRYVIVGAVGLGLTLLSSVFSWYDILWWVCLILASIWSILLATYSQFSNATRVYPSLESWRQRFYPTPEIQTPKSSAETSPQVPFGLKPIVSELSELIIRDFVESWYCQLVKYKPDLFLDKVREDINHVSGAICQLLSSVNYLQFITDDLLNTLSEHLHQVQSASFDLGEQTQPLILHECAKCPEQEVKHLAVLSKLLCDRLLPANYDGLSRQLAADILTKQVLLPTVDSLTNADNINQSLLSYLTYQEDLASSYKRTFKYAASYEEFVQLVLKCSDIEELKQIRYNIITEIMHSTTLQGLKSKGDDSEPTQSTAGRAKNAVVGKVELLRGRDLKRYVNQLRVAKDKCEKRIASLGGDEYKEYDTDDLSANQHRGGKIISFRLTMHDLACRGCFHAYLKAGDSESLLEYWVAAATLKSCDPSDRHRLAAEIFYKYVDNSVSLVRLEKSIIKGMEGFLIGNRGPEAFYDAQEVVYHQLEEKHYPQFIVSQIYHNFIINWDGSESMASGETGSSGSMDDEEYQEVEDSEIDYQQTTSEYNKKKLAEIDEKIFNKTQAHQVITTQVSETATNNRHTLLADLEKQLENLKLERRSLEAHQEQVDSWWTHAGQWRATVVQHEVVKETDGWAVYYLILIRLQDTQYASPTHTNGWVVSRTLQQIKELHSDLCQIDGDLEQLSLPSKVRLGKPSEDYIKKAKLLISNFLDWVIADRTLSQSSELFNFVSTHPHLIKDSVRKSAKFKVSRIFTRSRHASDGSRSADLLLYSQNGDKEELRSKDSIAGPLYSLLSEVFELKGAFSVLRKTLMQLVQVTYGKSINRQIRETVGWIVSEPMLVFYLKFLRDFFWPGGTLAEPTPPFDEERSKDTRVKAKSALIRNIPEFVIRIFGEKYAKRGFAKVLDTFQDQQLNKHFFYVLLSRYTDQLFPEVLAAKSALPSRTLSVDSSHLNTSHSLLNDPTLLAEEACESYDVNFISTNQDSSTTHQTLA</sequence>
<feature type="domain" description="RGS" evidence="4">
    <location>
        <begin position="397"/>
        <end position="512"/>
    </location>
</feature>
<dbReference type="InterPro" id="IPR036305">
    <property type="entry name" value="RGS_sf"/>
</dbReference>
<evidence type="ECO:0000259" key="5">
    <source>
        <dbReference type="PROSITE" id="PS50195"/>
    </source>
</evidence>
<dbReference type="GO" id="GO:0035091">
    <property type="term" value="F:phosphatidylinositol binding"/>
    <property type="evidence" value="ECO:0007669"/>
    <property type="project" value="InterPro"/>
</dbReference>
<gene>
    <name evidence="7" type="ORF">EB796_021200</name>
</gene>
<evidence type="ECO:0000256" key="2">
    <source>
        <dbReference type="SAM" id="MobiDB-lite"/>
    </source>
</evidence>
<dbReference type="InterPro" id="IPR016137">
    <property type="entry name" value="RGS"/>
</dbReference>
<feature type="transmembrane region" description="Helical" evidence="3">
    <location>
        <begin position="43"/>
        <end position="61"/>
    </location>
</feature>
<dbReference type="SMART" id="SM00313">
    <property type="entry name" value="PXA"/>
    <property type="match status" value="1"/>
</dbReference>
<evidence type="ECO:0000256" key="1">
    <source>
        <dbReference type="ARBA" id="ARBA00010883"/>
    </source>
</evidence>
<dbReference type="Proteomes" id="UP000593567">
    <property type="component" value="Unassembled WGS sequence"/>
</dbReference>
<feature type="domain" description="PX" evidence="5">
    <location>
        <begin position="624"/>
        <end position="745"/>
    </location>
</feature>
<dbReference type="PANTHER" id="PTHR22775:SF48">
    <property type="entry name" value="SORTING NEXIN-25"/>
    <property type="match status" value="1"/>
</dbReference>
<feature type="region of interest" description="Disordered" evidence="2">
    <location>
        <begin position="522"/>
        <end position="541"/>
    </location>
</feature>
<keyword evidence="8" id="KW-1185">Reference proteome</keyword>
<feature type="domain" description="PXA" evidence="6">
    <location>
        <begin position="101"/>
        <end position="266"/>
    </location>
</feature>
<dbReference type="InterPro" id="IPR036871">
    <property type="entry name" value="PX_dom_sf"/>
</dbReference>
<dbReference type="EMBL" id="VXIV02003166">
    <property type="protein sequence ID" value="KAF6020510.1"/>
    <property type="molecule type" value="Genomic_DNA"/>
</dbReference>
<dbReference type="AlphaFoldDB" id="A0A7J7J2T7"/>
<dbReference type="PROSITE" id="PS51207">
    <property type="entry name" value="PXA"/>
    <property type="match status" value="1"/>
</dbReference>
<keyword evidence="3" id="KW-0812">Transmembrane</keyword>
<dbReference type="Gene3D" id="3.30.1520.10">
    <property type="entry name" value="Phox-like domain"/>
    <property type="match status" value="1"/>
</dbReference>
<protein>
    <submittedName>
        <fullName evidence="7">SNX25</fullName>
    </submittedName>
</protein>
<dbReference type="SUPFAM" id="SSF48097">
    <property type="entry name" value="Regulator of G-protein signaling, RGS"/>
    <property type="match status" value="1"/>
</dbReference>
<reference evidence="7" key="1">
    <citation type="submission" date="2020-06" db="EMBL/GenBank/DDBJ databases">
        <title>Draft genome of Bugula neritina, a colonial animal packing powerful symbionts and potential medicines.</title>
        <authorList>
            <person name="Rayko M."/>
        </authorList>
    </citation>
    <scope>NUCLEOTIDE SEQUENCE [LARGE SCALE GENOMIC DNA]</scope>
    <source>
        <strain evidence="7">Kwan_BN1</strain>
    </source>
</reference>
<evidence type="ECO:0000259" key="6">
    <source>
        <dbReference type="PROSITE" id="PS51207"/>
    </source>
</evidence>
<comment type="similarity">
    <text evidence="1">Belongs to the sorting nexin family.</text>
</comment>
<feature type="compositionally biased region" description="Acidic residues" evidence="2">
    <location>
        <begin position="532"/>
        <end position="541"/>
    </location>
</feature>
<keyword evidence="3" id="KW-1133">Transmembrane helix</keyword>